<reference evidence="1 2" key="1">
    <citation type="submission" date="2021-04" db="EMBL/GenBank/DDBJ databases">
        <title>Whole genome sequence of Jiella sp. KSK16Y-1.</title>
        <authorList>
            <person name="Tuo L."/>
        </authorList>
    </citation>
    <scope>NUCLEOTIDE SEQUENCE [LARGE SCALE GENOMIC DNA]</scope>
    <source>
        <strain evidence="1 2">KSK16Y-1</strain>
    </source>
</reference>
<protein>
    <submittedName>
        <fullName evidence="1">Uncharacterized protein</fullName>
    </submittedName>
</protein>
<sequence length="49" mass="4761">MDKTASVAAGIAGRAAPVSAMALPVISPAVTTGRFGGPSGCDGRRAEEC</sequence>
<dbReference type="Proteomes" id="UP000678276">
    <property type="component" value="Unassembled WGS sequence"/>
</dbReference>
<name>A0ABS4BFV5_9HYPH</name>
<comment type="caution">
    <text evidence="1">The sequence shown here is derived from an EMBL/GenBank/DDBJ whole genome shotgun (WGS) entry which is preliminary data.</text>
</comment>
<evidence type="ECO:0000313" key="2">
    <source>
        <dbReference type="Proteomes" id="UP000678276"/>
    </source>
</evidence>
<gene>
    <name evidence="1" type="ORF">J6595_08635</name>
</gene>
<organism evidence="1 2">
    <name type="scientific">Jiella mangrovi</name>
    <dbReference type="NCBI Taxonomy" id="2821407"/>
    <lineage>
        <taxon>Bacteria</taxon>
        <taxon>Pseudomonadati</taxon>
        <taxon>Pseudomonadota</taxon>
        <taxon>Alphaproteobacteria</taxon>
        <taxon>Hyphomicrobiales</taxon>
        <taxon>Aurantimonadaceae</taxon>
        <taxon>Jiella</taxon>
    </lineage>
</organism>
<evidence type="ECO:0000313" key="1">
    <source>
        <dbReference type="EMBL" id="MBP0615644.1"/>
    </source>
</evidence>
<keyword evidence="2" id="KW-1185">Reference proteome</keyword>
<accession>A0ABS4BFV5</accession>
<proteinExistence type="predicted"/>
<dbReference type="EMBL" id="JAGJCF010000004">
    <property type="protein sequence ID" value="MBP0615644.1"/>
    <property type="molecule type" value="Genomic_DNA"/>
</dbReference>